<keyword evidence="1 11" id="KW-0436">Ligase</keyword>
<dbReference type="Gene3D" id="3.40.50.620">
    <property type="entry name" value="HUPs"/>
    <property type="match status" value="1"/>
</dbReference>
<dbReference type="InterPro" id="IPR050795">
    <property type="entry name" value="Asn_Synthetase"/>
</dbReference>
<dbReference type="PANTHER" id="PTHR11772:SF2">
    <property type="entry name" value="ASPARAGINE SYNTHETASE [GLUTAMINE-HYDROLYZING]"/>
    <property type="match status" value="1"/>
</dbReference>
<keyword evidence="4 8" id="KW-0067">ATP-binding</keyword>
<keyword evidence="3 8" id="KW-0547">Nucleotide-binding</keyword>
<organism evidence="11 12">
    <name type="scientific">Thermococcus sibiricus (strain DSM 12597 / MM 739)</name>
    <dbReference type="NCBI Taxonomy" id="604354"/>
    <lineage>
        <taxon>Archaea</taxon>
        <taxon>Methanobacteriati</taxon>
        <taxon>Methanobacteriota</taxon>
        <taxon>Thermococci</taxon>
        <taxon>Thermococcales</taxon>
        <taxon>Thermococcaceae</taxon>
        <taxon>Thermococcus</taxon>
    </lineage>
</organism>
<evidence type="ECO:0000256" key="9">
    <source>
        <dbReference type="PIRSR" id="PIRSR001589-2"/>
    </source>
</evidence>
<dbReference type="KEGG" id="tsi:TSIB_1407"/>
<reference evidence="11 12" key="1">
    <citation type="journal article" date="2009" name="Appl. Environ. Microbiol.">
        <title>Metabolic versatility and indigenous origin of the archaeon Thermococcus sibiricus, isolated from a siberian oil reservoir, as revealed by genome analysis.</title>
        <authorList>
            <person name="Mardanov A.V."/>
            <person name="Ravin N.V."/>
            <person name="Svetlitchnyi V.A."/>
            <person name="Beletsky A.V."/>
            <person name="Miroshnichenko M.L."/>
            <person name="Bonch-Osmolovskaya E.A."/>
            <person name="Skryabin K.G."/>
        </authorList>
    </citation>
    <scope>NUCLEOTIDE SEQUENCE [LARGE SCALE GENOMIC DNA]</scope>
    <source>
        <strain evidence="12">DSM 12597 / MM 739</strain>
    </source>
</reference>
<evidence type="ECO:0000313" key="12">
    <source>
        <dbReference type="Proteomes" id="UP000009079"/>
    </source>
</evidence>
<dbReference type="PROSITE" id="PS51278">
    <property type="entry name" value="GATASE_TYPE_2"/>
    <property type="match status" value="1"/>
</dbReference>
<dbReference type="Gene3D" id="3.60.20.10">
    <property type="entry name" value="Glutamine Phosphoribosylpyrophosphate, subunit 1, domain 1"/>
    <property type="match status" value="1"/>
</dbReference>
<dbReference type="CDD" id="cd01991">
    <property type="entry name" value="Asn_synthase_B_C"/>
    <property type="match status" value="1"/>
</dbReference>
<dbReference type="PANTHER" id="PTHR11772">
    <property type="entry name" value="ASPARAGINE SYNTHETASE"/>
    <property type="match status" value="1"/>
</dbReference>
<feature type="binding site" evidence="9">
    <location>
        <begin position="374"/>
        <end position="375"/>
    </location>
    <ligand>
        <name>ATP</name>
        <dbReference type="ChEBI" id="CHEBI:30616"/>
    </ligand>
</feature>
<dbReference type="CDD" id="cd00352">
    <property type="entry name" value="Gn_AT_II"/>
    <property type="match status" value="1"/>
</dbReference>
<comment type="catalytic activity">
    <reaction evidence="7 8">
        <text>L-aspartate + L-glutamine + ATP + H2O = L-asparagine + L-glutamate + AMP + diphosphate + H(+)</text>
        <dbReference type="Rhea" id="RHEA:12228"/>
        <dbReference type="ChEBI" id="CHEBI:15377"/>
        <dbReference type="ChEBI" id="CHEBI:15378"/>
        <dbReference type="ChEBI" id="CHEBI:29985"/>
        <dbReference type="ChEBI" id="CHEBI:29991"/>
        <dbReference type="ChEBI" id="CHEBI:30616"/>
        <dbReference type="ChEBI" id="CHEBI:33019"/>
        <dbReference type="ChEBI" id="CHEBI:58048"/>
        <dbReference type="ChEBI" id="CHEBI:58359"/>
        <dbReference type="ChEBI" id="CHEBI:456215"/>
        <dbReference type="EC" id="6.3.5.4"/>
    </reaction>
</comment>
<dbReference type="GO" id="GO:0005829">
    <property type="term" value="C:cytosol"/>
    <property type="evidence" value="ECO:0007669"/>
    <property type="project" value="TreeGrafter"/>
</dbReference>
<keyword evidence="12" id="KW-1185">Reference proteome</keyword>
<keyword evidence="2" id="KW-0028">Amino-acid biosynthesis</keyword>
<dbReference type="SUPFAM" id="SSF52402">
    <property type="entry name" value="Adenine nucleotide alpha hydrolases-like"/>
    <property type="match status" value="1"/>
</dbReference>
<dbReference type="GO" id="GO:0004066">
    <property type="term" value="F:asparagine synthase (glutamine-hydrolyzing) activity"/>
    <property type="evidence" value="ECO:0007669"/>
    <property type="project" value="UniProtKB-EC"/>
</dbReference>
<keyword evidence="5" id="KW-0061">Asparagine biosynthesis</keyword>
<feature type="binding site" evidence="9">
    <location>
        <position position="137"/>
    </location>
    <ligand>
        <name>L-glutamine</name>
        <dbReference type="ChEBI" id="CHEBI:58359"/>
    </ligand>
</feature>
<dbReference type="GO" id="GO:0006529">
    <property type="term" value="P:asparagine biosynthetic process"/>
    <property type="evidence" value="ECO:0007669"/>
    <property type="project" value="UniProtKB-KW"/>
</dbReference>
<evidence type="ECO:0000256" key="1">
    <source>
        <dbReference type="ARBA" id="ARBA00022598"/>
    </source>
</evidence>
<dbReference type="Proteomes" id="UP000009079">
    <property type="component" value="Chromosome"/>
</dbReference>
<dbReference type="EMBL" id="CP001463">
    <property type="protein sequence ID" value="ACS90458.1"/>
    <property type="molecule type" value="Genomic_DNA"/>
</dbReference>
<dbReference type="NCBIfam" id="TIGR01536">
    <property type="entry name" value="asn_synth_AEB"/>
    <property type="match status" value="1"/>
</dbReference>
<dbReference type="SUPFAM" id="SSF56235">
    <property type="entry name" value="N-terminal nucleophile aminohydrolases (Ntn hydrolases)"/>
    <property type="match status" value="1"/>
</dbReference>
<dbReference type="AlphaFoldDB" id="C6A4B3"/>
<accession>C6A4B3</accession>
<dbReference type="Pfam" id="PF00733">
    <property type="entry name" value="Asn_synthase"/>
    <property type="match status" value="2"/>
</dbReference>
<sequence length="509" mass="57585">MNCKNEPFYKEKQGNFLASSYLKKPVRKMCLIAGGRDKNIKSKLITMIKSGQHRGRDSFGVWTNRGILKSEDFSEVNEIPDGDIGLLQCRLAMTGSKSFTQPFYNEFILIHNGEIYNHKQMRGFLESKGVEFESDVDTEVILRFLEFLIEMNKPISQAVSELMIALNGDYAVAFSDKENIYLFRDPMGIRPLYYSPNGFFASEKKVLWKIGETAIPVNPGTLIKISANKIEAFELLSPLELKGKLFNHEKAKLGIQKGLDYSTKLRSSKRVRVLFSGGLDSSLIALLAKKYSKEVILYTAGAEGSPDLEWARKVSEQLDLTLKEYVFDLEEVKEALYPVMFAIEEPNAMNLAIGIPMYFATKLAAEDRIKILLSGQGADELFGGYAKYITNPSLMEKDLIKMGEKNLARDDKIAMLNGVEGRFPFLDLNLVRAGLRVPKKYKINNGTRKAILREVALELGLPKEVAYREKKACQYGTNAQKLLTKIAKQEGFKLSQFAEKLFKEVFEQR</sequence>
<dbReference type="InterPro" id="IPR017932">
    <property type="entry name" value="GATase_2_dom"/>
</dbReference>
<evidence type="ECO:0000256" key="3">
    <source>
        <dbReference type="ARBA" id="ARBA00022741"/>
    </source>
</evidence>
<feature type="domain" description="Glutamine amidotransferase type-2" evidence="10">
    <location>
        <begin position="30"/>
        <end position="228"/>
    </location>
</feature>
<dbReference type="GO" id="GO:0005524">
    <property type="term" value="F:ATP binding"/>
    <property type="evidence" value="ECO:0007669"/>
    <property type="project" value="UniProtKB-KW"/>
</dbReference>
<dbReference type="eggNOG" id="arCOG00093">
    <property type="taxonomic scope" value="Archaea"/>
</dbReference>
<dbReference type="InterPro" id="IPR029055">
    <property type="entry name" value="Ntn_hydrolases_N"/>
</dbReference>
<evidence type="ECO:0000259" key="10">
    <source>
        <dbReference type="PROSITE" id="PS51278"/>
    </source>
</evidence>
<dbReference type="PIRSF" id="PIRSF001589">
    <property type="entry name" value="Asn_synthetase_glu-h"/>
    <property type="match status" value="1"/>
</dbReference>
<dbReference type="Pfam" id="PF13537">
    <property type="entry name" value="GATase_7"/>
    <property type="match status" value="1"/>
</dbReference>
<dbReference type="HOGENOM" id="CLU_014658_4_0_2"/>
<evidence type="ECO:0000313" key="11">
    <source>
        <dbReference type="EMBL" id="ACS90458.1"/>
    </source>
</evidence>
<dbReference type="STRING" id="604354.TSIB_1407"/>
<evidence type="ECO:0000256" key="4">
    <source>
        <dbReference type="ARBA" id="ARBA00022840"/>
    </source>
</evidence>
<comment type="pathway">
    <text evidence="6">Amino-acid biosynthesis.</text>
</comment>
<evidence type="ECO:0000256" key="8">
    <source>
        <dbReference type="PIRNR" id="PIRNR001589"/>
    </source>
</evidence>
<evidence type="ECO:0000256" key="7">
    <source>
        <dbReference type="ARBA" id="ARBA00048741"/>
    </source>
</evidence>
<dbReference type="InterPro" id="IPR006426">
    <property type="entry name" value="Asn_synth_AEB"/>
</dbReference>
<proteinExistence type="predicted"/>
<evidence type="ECO:0000256" key="6">
    <source>
        <dbReference type="ARBA" id="ARBA00029440"/>
    </source>
</evidence>
<gene>
    <name evidence="11" type="ordered locus">TSIB_1407</name>
</gene>
<name>C6A4B3_THESM</name>
<protein>
    <recommendedName>
        <fullName evidence="8">Putative asparagine synthetase [glutamine-hydrolyzing]</fullName>
        <ecNumber evidence="8">6.3.5.4</ecNumber>
    </recommendedName>
</protein>
<dbReference type="InterPro" id="IPR014729">
    <property type="entry name" value="Rossmann-like_a/b/a_fold"/>
</dbReference>
<feature type="binding site" evidence="9">
    <location>
        <position position="274"/>
    </location>
    <ligand>
        <name>ATP</name>
        <dbReference type="ChEBI" id="CHEBI:30616"/>
    </ligand>
</feature>
<evidence type="ECO:0000256" key="2">
    <source>
        <dbReference type="ARBA" id="ARBA00022605"/>
    </source>
</evidence>
<evidence type="ECO:0000256" key="5">
    <source>
        <dbReference type="ARBA" id="ARBA00022888"/>
    </source>
</evidence>
<dbReference type="EC" id="6.3.5.4" evidence="8"/>
<dbReference type="InterPro" id="IPR001962">
    <property type="entry name" value="Asn_synthase"/>
</dbReference>